<dbReference type="SUPFAM" id="SSF56801">
    <property type="entry name" value="Acetyl-CoA synthetase-like"/>
    <property type="match status" value="1"/>
</dbReference>
<evidence type="ECO:0000313" key="4">
    <source>
        <dbReference type="Proteomes" id="UP001432128"/>
    </source>
</evidence>
<dbReference type="Proteomes" id="UP001432128">
    <property type="component" value="Chromosome"/>
</dbReference>
<feature type="domain" description="AMP-dependent synthetase/ligase" evidence="2">
    <location>
        <begin position="24"/>
        <end position="391"/>
    </location>
</feature>
<dbReference type="KEGG" id="whr:OG579_16235"/>
<gene>
    <name evidence="3" type="primary">mbtM</name>
    <name evidence="3" type="ORF">OG579_16235</name>
</gene>
<dbReference type="Gene3D" id="3.30.300.30">
    <property type="match status" value="1"/>
</dbReference>
<evidence type="ECO:0000259" key="2">
    <source>
        <dbReference type="Pfam" id="PF00501"/>
    </source>
</evidence>
<dbReference type="GO" id="GO:0006633">
    <property type="term" value="P:fatty acid biosynthetic process"/>
    <property type="evidence" value="ECO:0007669"/>
    <property type="project" value="TreeGrafter"/>
</dbReference>
<dbReference type="Pfam" id="PF00501">
    <property type="entry name" value="AMP-binding"/>
    <property type="match status" value="1"/>
</dbReference>
<dbReference type="PANTHER" id="PTHR22754">
    <property type="entry name" value="DISCO-INTERACTING PROTEIN 2 DIP2 -RELATED"/>
    <property type="match status" value="1"/>
</dbReference>
<dbReference type="EMBL" id="CP108021">
    <property type="protein sequence ID" value="WUM19244.1"/>
    <property type="molecule type" value="Genomic_DNA"/>
</dbReference>
<sequence length="530" mass="54869">MIDTSISASDAVLSVFDMATERWVQRPWRVVRERAIEIASWIDATRGGRTTGAAIGLVGDPGPDLVAAVHAAWLSGSAVSILPGPVRGADDARWAVATAARFAGVGVDIVLGSGSQLEALTAVDCALHIDHVDLVGVGIDTDGFRPVGLVGDAAAILQGTAGSTGDPKTAVLTAEAVATNTAALVDRLRLDAAEDIGLSWLPLYHDMGLTFLVAGMSTGIPLWLAPNSAFAASPFRWPQWLTDSGATVTAAPNFAYDIVGRYGTLLEGADLSRLRVALSGGEPIDPDAFDRFLDRAAAVGFDPAAATPAYGMAESVCAVTVPAPGEGARYDQVTVGGDDGTTIERRYPLLGEPLEGMEIRVVPADVAVPAIEGRDVGAVEIRGTSMMAGYLGHPLIEPGTWFPTGDLGYLVDGRLVICGRTKEIVIVAGRNLFPVEIERAAAGVDGVRRGGVVAVSRGSGRPGLVIVAETRTTGDAVAQMRSAVMSAVASDCGVVPTDVVFVDPGSVPRTTSGKLRRLATRDLVESGAWS</sequence>
<dbReference type="AlphaFoldDB" id="A0AAU4JZM7"/>
<name>A0AAU4JZM7_9NOCA</name>
<organism evidence="3 4">
    <name type="scientific">Williamsia herbipolensis</name>
    <dbReference type="NCBI Taxonomy" id="1603258"/>
    <lineage>
        <taxon>Bacteria</taxon>
        <taxon>Bacillati</taxon>
        <taxon>Actinomycetota</taxon>
        <taxon>Actinomycetes</taxon>
        <taxon>Mycobacteriales</taxon>
        <taxon>Nocardiaceae</taxon>
        <taxon>Williamsia</taxon>
    </lineage>
</organism>
<dbReference type="GO" id="GO:0070566">
    <property type="term" value="F:adenylyltransferase activity"/>
    <property type="evidence" value="ECO:0007669"/>
    <property type="project" value="TreeGrafter"/>
</dbReference>
<comment type="similarity">
    <text evidence="1">Belongs to the ATP-dependent AMP-binding enzyme family.</text>
</comment>
<evidence type="ECO:0000313" key="3">
    <source>
        <dbReference type="EMBL" id="WUM19244.1"/>
    </source>
</evidence>
<dbReference type="InterPro" id="IPR045851">
    <property type="entry name" value="AMP-bd_C_sf"/>
</dbReference>
<dbReference type="Gene3D" id="3.40.50.12780">
    <property type="entry name" value="N-terminal domain of ligase-like"/>
    <property type="match status" value="1"/>
</dbReference>
<dbReference type="EC" id="6.2.1.20" evidence="3"/>
<keyword evidence="4" id="KW-1185">Reference proteome</keyword>
<dbReference type="GO" id="GO:0008922">
    <property type="term" value="F:long-chain fatty acid [acyl-carrier-protein] ligase activity"/>
    <property type="evidence" value="ECO:0007669"/>
    <property type="project" value="UniProtKB-EC"/>
</dbReference>
<dbReference type="InterPro" id="IPR042099">
    <property type="entry name" value="ANL_N_sf"/>
</dbReference>
<proteinExistence type="inferred from homology"/>
<reference evidence="3 4" key="1">
    <citation type="submission" date="2022-10" db="EMBL/GenBank/DDBJ databases">
        <title>The complete genomes of actinobacterial strains from the NBC collection.</title>
        <authorList>
            <person name="Joergensen T.S."/>
            <person name="Alvarez Arevalo M."/>
            <person name="Sterndorff E.B."/>
            <person name="Faurdal D."/>
            <person name="Vuksanovic O."/>
            <person name="Mourched A.-S."/>
            <person name="Charusanti P."/>
            <person name="Shaw S."/>
            <person name="Blin K."/>
            <person name="Weber T."/>
        </authorList>
    </citation>
    <scope>NUCLEOTIDE SEQUENCE [LARGE SCALE GENOMIC DNA]</scope>
    <source>
        <strain evidence="3 4">NBC_00319</strain>
    </source>
</reference>
<dbReference type="InterPro" id="IPR020845">
    <property type="entry name" value="AMP-binding_CS"/>
</dbReference>
<protein>
    <submittedName>
        <fullName evidence="3">Long-chain-fatty acid--ACP ligase MbtM</fullName>
        <ecNumber evidence="3">6.2.1.20</ecNumber>
    </submittedName>
</protein>
<dbReference type="GO" id="GO:0005886">
    <property type="term" value="C:plasma membrane"/>
    <property type="evidence" value="ECO:0007669"/>
    <property type="project" value="TreeGrafter"/>
</dbReference>
<dbReference type="NCBIfam" id="NF004510">
    <property type="entry name" value="PRK05851.1"/>
    <property type="match status" value="1"/>
</dbReference>
<accession>A0AAU4JZM7</accession>
<dbReference type="PROSITE" id="PS00455">
    <property type="entry name" value="AMP_BINDING"/>
    <property type="match status" value="1"/>
</dbReference>
<dbReference type="InterPro" id="IPR000873">
    <property type="entry name" value="AMP-dep_synth/lig_dom"/>
</dbReference>
<keyword evidence="3" id="KW-0436">Ligase</keyword>
<dbReference type="PANTHER" id="PTHR22754:SF32">
    <property type="entry name" value="DISCO-INTERACTING PROTEIN 2"/>
    <property type="match status" value="1"/>
</dbReference>
<evidence type="ECO:0000256" key="1">
    <source>
        <dbReference type="ARBA" id="ARBA00006432"/>
    </source>
</evidence>